<keyword evidence="2" id="KW-0067">ATP-binding</keyword>
<dbReference type="GO" id="GO:0005524">
    <property type="term" value="F:ATP binding"/>
    <property type="evidence" value="ECO:0007669"/>
    <property type="project" value="UniProtKB-KW"/>
</dbReference>
<dbReference type="PANTHER" id="PTHR13504">
    <property type="entry name" value="FIDO DOMAIN-CONTAINING PROTEIN DDB_G0283145"/>
    <property type="match status" value="1"/>
</dbReference>
<organism evidence="5 6">
    <name type="scientific">Turicimonas muris</name>
    <dbReference type="NCBI Taxonomy" id="1796652"/>
    <lineage>
        <taxon>Bacteria</taxon>
        <taxon>Pseudomonadati</taxon>
        <taxon>Pseudomonadota</taxon>
        <taxon>Betaproteobacteria</taxon>
        <taxon>Burkholderiales</taxon>
        <taxon>Sutterellaceae</taxon>
        <taxon>Turicimonas</taxon>
    </lineage>
</organism>
<dbReference type="InterPro" id="IPR036597">
    <property type="entry name" value="Fido-like_dom_sf"/>
</dbReference>
<feature type="binding site" evidence="2">
    <location>
        <begin position="190"/>
        <end position="197"/>
    </location>
    <ligand>
        <name>ATP</name>
        <dbReference type="ChEBI" id="CHEBI:30616"/>
    </ligand>
</feature>
<keyword evidence="6" id="KW-1185">Reference proteome</keyword>
<dbReference type="InterPro" id="IPR040198">
    <property type="entry name" value="Fido_containing"/>
</dbReference>
<name>A0A227KNW1_9BURK</name>
<evidence type="ECO:0000313" key="6">
    <source>
        <dbReference type="Proteomes" id="UP000214610"/>
    </source>
</evidence>
<evidence type="ECO:0000313" key="5">
    <source>
        <dbReference type="EMBL" id="OXE49772.1"/>
    </source>
</evidence>
<feature type="domain" description="Fido" evidence="4">
    <location>
        <begin position="90"/>
        <end position="244"/>
    </location>
</feature>
<dbReference type="EMBL" id="NHMP01000003">
    <property type="protein sequence ID" value="OXE49772.1"/>
    <property type="molecule type" value="Genomic_DNA"/>
</dbReference>
<reference evidence="6" key="1">
    <citation type="submission" date="2017-05" db="EMBL/GenBank/DDBJ databases">
        <title>Improved OligoMM genomes.</title>
        <authorList>
            <person name="Garzetti D."/>
        </authorList>
    </citation>
    <scope>NUCLEOTIDE SEQUENCE [LARGE SCALE GENOMIC DNA]</scope>
    <source>
        <strain evidence="6">YL45</strain>
    </source>
</reference>
<feature type="active site" evidence="1">
    <location>
        <position position="186"/>
    </location>
</feature>
<evidence type="ECO:0000256" key="2">
    <source>
        <dbReference type="PIRSR" id="PIRSR640198-2"/>
    </source>
</evidence>
<dbReference type="PROSITE" id="PS51459">
    <property type="entry name" value="FIDO"/>
    <property type="match status" value="1"/>
</dbReference>
<proteinExistence type="predicted"/>
<sequence>MMKEALLKTLSEYCRLGIPQQLDYSKFYLYSIITHSTAIEGSTVTEVENQLLFDEGITSNKRSLREQLMNLDLKNAYALSNRFIKEKRNFSLPMLRELSAAVMKNTGSIYNTLQGSFDSSSGDFRKLNVSAGTGGRSYLSFTKIEDRLTKWCQEINARRSSLFSNPEIYEKYLFSFDAHFDLLTIHPWADGNGRTSRLIMNHLQNELHVFPSKILKEDKAQYIQALIDSREKENKAIFSSFMIRNHIKNLQLEIAEYKKSRETQDLQR</sequence>
<comment type="caution">
    <text evidence="5">The sequence shown here is derived from an EMBL/GenBank/DDBJ whole genome shotgun (WGS) entry which is preliminary data.</text>
</comment>
<dbReference type="Pfam" id="PF02661">
    <property type="entry name" value="Fic"/>
    <property type="match status" value="1"/>
</dbReference>
<feature type="site" description="Important for autoinhibition of adenylyltransferase activity" evidence="3">
    <location>
        <position position="40"/>
    </location>
</feature>
<dbReference type="InterPro" id="IPR003812">
    <property type="entry name" value="Fido"/>
</dbReference>
<gene>
    <name evidence="5" type="ORF">ADH67_06495</name>
</gene>
<dbReference type="AlphaFoldDB" id="A0A227KNW1"/>
<evidence type="ECO:0000256" key="1">
    <source>
        <dbReference type="PIRSR" id="PIRSR640198-1"/>
    </source>
</evidence>
<accession>A0A227KNW1</accession>
<dbReference type="Gene3D" id="1.10.3290.10">
    <property type="entry name" value="Fido-like domain"/>
    <property type="match status" value="1"/>
</dbReference>
<dbReference type="Proteomes" id="UP000214610">
    <property type="component" value="Unassembled WGS sequence"/>
</dbReference>
<keyword evidence="2" id="KW-0547">Nucleotide-binding</keyword>
<protein>
    <submittedName>
        <fullName evidence="5">Cell filamentation protein Fic</fullName>
    </submittedName>
</protein>
<dbReference type="SUPFAM" id="SSF140931">
    <property type="entry name" value="Fic-like"/>
    <property type="match status" value="1"/>
</dbReference>
<evidence type="ECO:0000259" key="4">
    <source>
        <dbReference type="PROSITE" id="PS51459"/>
    </source>
</evidence>
<dbReference type="PANTHER" id="PTHR13504:SF38">
    <property type="entry name" value="FIDO DOMAIN-CONTAINING PROTEIN"/>
    <property type="match status" value="1"/>
</dbReference>
<evidence type="ECO:0000256" key="3">
    <source>
        <dbReference type="PIRSR" id="PIRSR640198-3"/>
    </source>
</evidence>